<evidence type="ECO:0000256" key="1">
    <source>
        <dbReference type="SAM" id="MobiDB-lite"/>
    </source>
</evidence>
<dbReference type="EMBL" id="BMOY01000019">
    <property type="protein sequence ID" value="GGJ06267.1"/>
    <property type="molecule type" value="Genomic_DNA"/>
</dbReference>
<dbReference type="Proteomes" id="UP000637695">
    <property type="component" value="Unassembled WGS sequence"/>
</dbReference>
<gene>
    <name evidence="3" type="ORF">GCM10010885_14250</name>
</gene>
<evidence type="ECO:0000259" key="2">
    <source>
        <dbReference type="PROSITE" id="PS51782"/>
    </source>
</evidence>
<feature type="compositionally biased region" description="Low complexity" evidence="1">
    <location>
        <begin position="178"/>
        <end position="205"/>
    </location>
</feature>
<name>A0A917KAB1_9BACL</name>
<proteinExistence type="predicted"/>
<keyword evidence="4" id="KW-1185">Reference proteome</keyword>
<comment type="caution">
    <text evidence="3">The sequence shown here is derived from an EMBL/GenBank/DDBJ whole genome shotgun (WGS) entry which is preliminary data.</text>
</comment>
<evidence type="ECO:0000313" key="4">
    <source>
        <dbReference type="Proteomes" id="UP000637695"/>
    </source>
</evidence>
<reference evidence="3" key="2">
    <citation type="submission" date="2020-09" db="EMBL/GenBank/DDBJ databases">
        <authorList>
            <person name="Sun Q."/>
            <person name="Ohkuma M."/>
        </authorList>
    </citation>
    <scope>NUCLEOTIDE SEQUENCE</scope>
    <source>
        <strain evidence="3">JCM 18487</strain>
    </source>
</reference>
<dbReference type="CDD" id="cd00118">
    <property type="entry name" value="LysM"/>
    <property type="match status" value="2"/>
</dbReference>
<organism evidence="3 4">
    <name type="scientific">Alicyclobacillus cellulosilyticus</name>
    <dbReference type="NCBI Taxonomy" id="1003997"/>
    <lineage>
        <taxon>Bacteria</taxon>
        <taxon>Bacillati</taxon>
        <taxon>Bacillota</taxon>
        <taxon>Bacilli</taxon>
        <taxon>Bacillales</taxon>
        <taxon>Alicyclobacillaceae</taxon>
        <taxon>Alicyclobacillus</taxon>
    </lineage>
</organism>
<dbReference type="PANTHER" id="PTHR33734">
    <property type="entry name" value="LYSM DOMAIN-CONTAINING GPI-ANCHORED PROTEIN 2"/>
    <property type="match status" value="1"/>
</dbReference>
<dbReference type="PROSITE" id="PS51782">
    <property type="entry name" value="LYSM"/>
    <property type="match status" value="2"/>
</dbReference>
<dbReference type="Pfam" id="PF01476">
    <property type="entry name" value="LysM"/>
    <property type="match status" value="2"/>
</dbReference>
<feature type="domain" description="LysM" evidence="2">
    <location>
        <begin position="94"/>
        <end position="138"/>
    </location>
</feature>
<sequence length="350" mass="36020">MRVKKYIVREGDTLWSISQETGVKLHLLMAANPQIRDPNQIYPGMVIAIPEMEKGQAAADTAQHAGTSGAGAAGAGVAGAGAAGAVPPYFGMVWPHVVRPGETWASIARAYGVTVAELEELNPNLAGRPLEAGDILYLPASAVPQPDTALPPAGAGPLHPEAMTQPVPGAAPVPSLEPAGHAGAAGVPPAGEPGATGWATAEAGPGPAPWPAPPPGGPATGGMPWSAPGAQGLPVYPVFGPHMHYPFRAEVRSSAMPAVPAGHPWPGWGWPAYAAPAPAWAWGWPWTWAAWRPWPPVWEMAWDSSAWESSGWETSPGLVQTGRDGQGGGHHDGWSEHETPPAADGTAKGH</sequence>
<feature type="domain" description="LysM" evidence="2">
    <location>
        <begin position="4"/>
        <end position="49"/>
    </location>
</feature>
<dbReference type="PANTHER" id="PTHR33734:SF22">
    <property type="entry name" value="MEMBRANE-BOUND LYTIC MUREIN TRANSGLYCOSYLASE D"/>
    <property type="match status" value="1"/>
</dbReference>
<dbReference type="SMART" id="SM00257">
    <property type="entry name" value="LysM"/>
    <property type="match status" value="2"/>
</dbReference>
<dbReference type="Gene3D" id="3.10.350.10">
    <property type="entry name" value="LysM domain"/>
    <property type="match status" value="2"/>
</dbReference>
<accession>A0A917KAB1</accession>
<feature type="compositionally biased region" description="Basic and acidic residues" evidence="1">
    <location>
        <begin position="329"/>
        <end position="339"/>
    </location>
</feature>
<protein>
    <recommendedName>
        <fullName evidence="2">LysM domain-containing protein</fullName>
    </recommendedName>
</protein>
<dbReference type="InterPro" id="IPR018392">
    <property type="entry name" value="LysM"/>
</dbReference>
<reference evidence="3" key="1">
    <citation type="journal article" date="2014" name="Int. J. Syst. Evol. Microbiol.">
        <title>Complete genome sequence of Corynebacterium casei LMG S-19264T (=DSM 44701T), isolated from a smear-ripened cheese.</title>
        <authorList>
            <consortium name="US DOE Joint Genome Institute (JGI-PGF)"/>
            <person name="Walter F."/>
            <person name="Albersmeier A."/>
            <person name="Kalinowski J."/>
            <person name="Ruckert C."/>
        </authorList>
    </citation>
    <scope>NUCLEOTIDE SEQUENCE</scope>
    <source>
        <strain evidence="3">JCM 18487</strain>
    </source>
</reference>
<dbReference type="SUPFAM" id="SSF54106">
    <property type="entry name" value="LysM domain"/>
    <property type="match status" value="2"/>
</dbReference>
<dbReference type="AlphaFoldDB" id="A0A917KAB1"/>
<feature type="region of interest" description="Disordered" evidence="1">
    <location>
        <begin position="147"/>
        <end position="219"/>
    </location>
</feature>
<feature type="region of interest" description="Disordered" evidence="1">
    <location>
        <begin position="308"/>
        <end position="350"/>
    </location>
</feature>
<feature type="compositionally biased region" description="Pro residues" evidence="1">
    <location>
        <begin position="206"/>
        <end position="217"/>
    </location>
</feature>
<dbReference type="InterPro" id="IPR036779">
    <property type="entry name" value="LysM_dom_sf"/>
</dbReference>
<evidence type="ECO:0000313" key="3">
    <source>
        <dbReference type="EMBL" id="GGJ06267.1"/>
    </source>
</evidence>